<dbReference type="EMBL" id="QRXY01000005">
    <property type="protein sequence ID" value="RGU46409.1"/>
    <property type="molecule type" value="Genomic_DNA"/>
</dbReference>
<evidence type="ECO:0000259" key="7">
    <source>
        <dbReference type="SMART" id="SM00853"/>
    </source>
</evidence>
<evidence type="ECO:0000256" key="4">
    <source>
        <dbReference type="HAMAP-Rule" id="MF_00149"/>
    </source>
</evidence>
<keyword evidence="5" id="KW-0175">Coiled coil</keyword>
<dbReference type="InterPro" id="IPR013507">
    <property type="entry name" value="DNA_mismatch_S5_2-like"/>
</dbReference>
<dbReference type="Gene3D" id="3.30.1370.100">
    <property type="entry name" value="MutL, C-terminal domain, regulatory subdomain"/>
    <property type="match status" value="1"/>
</dbReference>
<keyword evidence="9" id="KW-0540">Nuclease</keyword>
<dbReference type="RefSeq" id="WP_117823642.1">
    <property type="nucleotide sequence ID" value="NZ_QRXY01000005.1"/>
</dbReference>
<dbReference type="PROSITE" id="PS00058">
    <property type="entry name" value="DNA_MISMATCH_REPAIR_1"/>
    <property type="match status" value="1"/>
</dbReference>
<feature type="domain" description="MutL C-terminal dimerisation" evidence="7">
    <location>
        <begin position="519"/>
        <end position="662"/>
    </location>
</feature>
<dbReference type="CDD" id="cd00782">
    <property type="entry name" value="MutL_Trans"/>
    <property type="match status" value="1"/>
</dbReference>
<dbReference type="HAMAP" id="MF_00149">
    <property type="entry name" value="DNA_mis_repair"/>
    <property type="match status" value="1"/>
</dbReference>
<keyword evidence="9" id="KW-0255">Endonuclease</keyword>
<dbReference type="Gene3D" id="3.30.1540.20">
    <property type="entry name" value="MutL, C-terminal domain, dimerisation subdomain"/>
    <property type="match status" value="1"/>
</dbReference>
<feature type="compositionally biased region" description="Basic and acidic residues" evidence="6">
    <location>
        <begin position="346"/>
        <end position="356"/>
    </location>
</feature>
<dbReference type="PANTHER" id="PTHR10073">
    <property type="entry name" value="DNA MISMATCH REPAIR PROTEIN MLH, PMS, MUTL"/>
    <property type="match status" value="1"/>
</dbReference>
<dbReference type="InterPro" id="IPR020568">
    <property type="entry name" value="Ribosomal_Su5_D2-typ_SF"/>
</dbReference>
<dbReference type="AlphaFoldDB" id="A0A3R5XFK5"/>
<feature type="region of interest" description="Disordered" evidence="6">
    <location>
        <begin position="460"/>
        <end position="484"/>
    </location>
</feature>
<dbReference type="GO" id="GO:0030983">
    <property type="term" value="F:mismatched DNA binding"/>
    <property type="evidence" value="ECO:0007669"/>
    <property type="project" value="InterPro"/>
</dbReference>
<comment type="function">
    <text evidence="4">This protein is involved in the repair of mismatches in DNA. It is required for dam-dependent methyl-directed DNA mismatch repair. May act as a 'molecular matchmaker', a protein that promotes the formation of a stable complex between two or more DNA-binding proteins in an ATP-dependent manner without itself being part of a final effector complex.</text>
</comment>
<evidence type="ECO:0000259" key="8">
    <source>
        <dbReference type="SMART" id="SM01340"/>
    </source>
</evidence>
<dbReference type="GO" id="GO:0004519">
    <property type="term" value="F:endonuclease activity"/>
    <property type="evidence" value="ECO:0007669"/>
    <property type="project" value="UniProtKB-KW"/>
</dbReference>
<dbReference type="InterPro" id="IPR020667">
    <property type="entry name" value="DNA_mismatch_repair_MutL"/>
</dbReference>
<comment type="similarity">
    <text evidence="1 4">Belongs to the DNA mismatch repair MutL/HexB family.</text>
</comment>
<dbReference type="NCBIfam" id="TIGR00585">
    <property type="entry name" value="mutl"/>
    <property type="match status" value="1"/>
</dbReference>
<dbReference type="GO" id="GO:0140664">
    <property type="term" value="F:ATP-dependent DNA damage sensor activity"/>
    <property type="evidence" value="ECO:0007669"/>
    <property type="project" value="InterPro"/>
</dbReference>
<dbReference type="PANTHER" id="PTHR10073:SF12">
    <property type="entry name" value="DNA MISMATCH REPAIR PROTEIN MLH1"/>
    <property type="match status" value="1"/>
</dbReference>
<dbReference type="InterPro" id="IPR014762">
    <property type="entry name" value="DNA_mismatch_repair_CS"/>
</dbReference>
<dbReference type="SUPFAM" id="SSF54211">
    <property type="entry name" value="Ribosomal protein S5 domain 2-like"/>
    <property type="match status" value="1"/>
</dbReference>
<dbReference type="Gene3D" id="3.30.230.10">
    <property type="match status" value="1"/>
</dbReference>
<evidence type="ECO:0000256" key="3">
    <source>
        <dbReference type="ARBA" id="ARBA00023204"/>
    </source>
</evidence>
<dbReference type="FunFam" id="3.30.565.10:FF:000003">
    <property type="entry name" value="DNA mismatch repair endonuclease MutL"/>
    <property type="match status" value="1"/>
</dbReference>
<feature type="coiled-coil region" evidence="5">
    <location>
        <begin position="427"/>
        <end position="454"/>
    </location>
</feature>
<accession>A0A3R5XFK5</accession>
<dbReference type="CDD" id="cd16926">
    <property type="entry name" value="HATPase_MutL-MLH-PMS-like"/>
    <property type="match status" value="1"/>
</dbReference>
<comment type="caution">
    <text evidence="9">The sequence shown here is derived from an EMBL/GenBank/DDBJ whole genome shotgun (WGS) entry which is preliminary data.</text>
</comment>
<dbReference type="InterPro" id="IPR036890">
    <property type="entry name" value="HATPase_C_sf"/>
</dbReference>
<evidence type="ECO:0000256" key="2">
    <source>
        <dbReference type="ARBA" id="ARBA00022763"/>
    </source>
</evidence>
<proteinExistence type="inferred from homology"/>
<feature type="domain" description="DNA mismatch repair protein S5" evidence="8">
    <location>
        <begin position="209"/>
        <end position="327"/>
    </location>
</feature>
<evidence type="ECO:0000256" key="1">
    <source>
        <dbReference type="ARBA" id="ARBA00006082"/>
    </source>
</evidence>
<dbReference type="InterPro" id="IPR037198">
    <property type="entry name" value="MutL_C_sf"/>
</dbReference>
<dbReference type="InterPro" id="IPR014721">
    <property type="entry name" value="Ribsml_uS5_D2-typ_fold_subgr"/>
</dbReference>
<feature type="region of interest" description="Disordered" evidence="6">
    <location>
        <begin position="346"/>
        <end position="406"/>
    </location>
</feature>
<reference evidence="9 10" key="1">
    <citation type="submission" date="2018-08" db="EMBL/GenBank/DDBJ databases">
        <title>A genome reference for cultivated species of the human gut microbiota.</title>
        <authorList>
            <person name="Zou Y."/>
            <person name="Xue W."/>
            <person name="Luo G."/>
        </authorList>
    </citation>
    <scope>NUCLEOTIDE SEQUENCE [LARGE SCALE GENOMIC DNA]</scope>
    <source>
        <strain evidence="9 10">AF16-31</strain>
    </source>
</reference>
<dbReference type="Pfam" id="PF01119">
    <property type="entry name" value="DNA_mis_repair"/>
    <property type="match status" value="1"/>
</dbReference>
<dbReference type="SUPFAM" id="SSF55874">
    <property type="entry name" value="ATPase domain of HSP90 chaperone/DNA topoisomerase II/histidine kinase"/>
    <property type="match status" value="1"/>
</dbReference>
<dbReference type="SMART" id="SM00853">
    <property type="entry name" value="MutL_C"/>
    <property type="match status" value="1"/>
</dbReference>
<dbReference type="Pfam" id="PF13589">
    <property type="entry name" value="HATPase_c_3"/>
    <property type="match status" value="1"/>
</dbReference>
<protein>
    <recommendedName>
        <fullName evidence="4">DNA mismatch repair protein MutL</fullName>
    </recommendedName>
</protein>
<dbReference type="Gene3D" id="3.30.565.10">
    <property type="entry name" value="Histidine kinase-like ATPase, C-terminal domain"/>
    <property type="match status" value="1"/>
</dbReference>
<dbReference type="InterPro" id="IPR042121">
    <property type="entry name" value="MutL_C_regsub"/>
</dbReference>
<gene>
    <name evidence="4 9" type="primary">mutL</name>
    <name evidence="9" type="ORF">DWW65_05180</name>
</gene>
<evidence type="ECO:0000313" key="9">
    <source>
        <dbReference type="EMBL" id="RGU46409.1"/>
    </source>
</evidence>
<dbReference type="InterPro" id="IPR042120">
    <property type="entry name" value="MutL_C_dimsub"/>
</dbReference>
<evidence type="ECO:0000256" key="6">
    <source>
        <dbReference type="SAM" id="MobiDB-lite"/>
    </source>
</evidence>
<dbReference type="SMART" id="SM01340">
    <property type="entry name" value="DNA_mis_repair"/>
    <property type="match status" value="1"/>
</dbReference>
<evidence type="ECO:0000313" key="10">
    <source>
        <dbReference type="Proteomes" id="UP000285693"/>
    </source>
</evidence>
<dbReference type="GO" id="GO:0032300">
    <property type="term" value="C:mismatch repair complex"/>
    <property type="evidence" value="ECO:0007669"/>
    <property type="project" value="InterPro"/>
</dbReference>
<sequence>MPHIELLDQITIDKIAAGEVIERPASVVKELVENAIDAGSTAVTVEIEEGGISLIRITDNGCGIAKQDVENAFLRHSTSKIRSAEDLTHLSSLGFRGEALSSISAVARVELITKTREDVFGTKYIIEGGKGRTPEETGAPDGTTFLVRQLFFNTPARRKFLKTPMTEASHISDLLTRLALSHPDISFRFINNGQVKLHTSGNGKMKDVIYHIYGREIANNLISLEFEKDGVRLSGYLGKPVINRGNRNFENYFVNGRYVRNSILAKAIEDGYKDFTMQHRYPFVAFQIEIDPEKIDVNVHPSKMELRFSNQQGIYNLLYEAISKGLHEPELIPEVEISEIKVPGMSEERQEKKTVIRDAGNPYRTGGSSSKVGKSSAQEGSEQAASWPRSVMPSAELQTQKSAEKTVATGDEKLDYFMQKMRERVYASHLAEAKEEQEKDIDAKESKMAALDENPAADIQNEGTENRAYSGKNEEKTEHIPEKAEPDLFLKDLKTKKPKQLDLFEEQILKKEARQEYRIIGQVFETYWLIQYRDSLYIIDQHAAHERVLYEKTLSGMKKREYTSQYLSPPIILSLSMQEINVLETFKDRFTEIGFEIEPFGGDEYAVRAIPDNLFGIAKKELLLEMLDSLSDGLSTSLEPESIDEKIASMSCKAAVKGNMKLSYEEMDELINELLSLDNPYHCPHGRPTIIAMTKRELEKKFKRIV</sequence>
<dbReference type="GO" id="GO:0005524">
    <property type="term" value="F:ATP binding"/>
    <property type="evidence" value="ECO:0007669"/>
    <property type="project" value="InterPro"/>
</dbReference>
<organism evidence="9 10">
    <name type="scientific">Coprococcus comes</name>
    <dbReference type="NCBI Taxonomy" id="410072"/>
    <lineage>
        <taxon>Bacteria</taxon>
        <taxon>Bacillati</taxon>
        <taxon>Bacillota</taxon>
        <taxon>Clostridia</taxon>
        <taxon>Lachnospirales</taxon>
        <taxon>Lachnospiraceae</taxon>
        <taxon>Coprococcus</taxon>
    </lineage>
</organism>
<keyword evidence="2 4" id="KW-0227">DNA damage</keyword>
<dbReference type="InterPro" id="IPR014790">
    <property type="entry name" value="MutL_C"/>
</dbReference>
<dbReference type="InterPro" id="IPR038973">
    <property type="entry name" value="MutL/Mlh/Pms-like"/>
</dbReference>
<dbReference type="SUPFAM" id="SSF118116">
    <property type="entry name" value="DNA mismatch repair protein MutL"/>
    <property type="match status" value="1"/>
</dbReference>
<evidence type="ECO:0000256" key="5">
    <source>
        <dbReference type="SAM" id="Coils"/>
    </source>
</evidence>
<dbReference type="InterPro" id="IPR002099">
    <property type="entry name" value="MutL/Mlh/PMS"/>
</dbReference>
<feature type="compositionally biased region" description="Low complexity" evidence="6">
    <location>
        <begin position="366"/>
        <end position="386"/>
    </location>
</feature>
<keyword evidence="9" id="KW-0378">Hydrolase</keyword>
<feature type="compositionally biased region" description="Basic and acidic residues" evidence="6">
    <location>
        <begin position="472"/>
        <end position="484"/>
    </location>
</feature>
<name>A0A3R5XFK5_9FIRM</name>
<dbReference type="Proteomes" id="UP000285693">
    <property type="component" value="Unassembled WGS sequence"/>
</dbReference>
<keyword evidence="3 4" id="KW-0234">DNA repair</keyword>
<dbReference type="Pfam" id="PF08676">
    <property type="entry name" value="MutL_C"/>
    <property type="match status" value="1"/>
</dbReference>
<dbReference type="GO" id="GO:0006298">
    <property type="term" value="P:mismatch repair"/>
    <property type="evidence" value="ECO:0007669"/>
    <property type="project" value="UniProtKB-UniRule"/>
</dbReference>
<dbReference type="GO" id="GO:0016887">
    <property type="term" value="F:ATP hydrolysis activity"/>
    <property type="evidence" value="ECO:0007669"/>
    <property type="project" value="InterPro"/>
</dbReference>